<comment type="similarity">
    <text evidence="2 14 16">Belongs to the thiolase-like superfamily. Beta-ketoacyl-ACP synthases family.</text>
</comment>
<evidence type="ECO:0000313" key="18">
    <source>
        <dbReference type="EMBL" id="BDG60610.1"/>
    </source>
</evidence>
<dbReference type="PANTHER" id="PTHR11712">
    <property type="entry name" value="POLYKETIDE SYNTHASE-RELATED"/>
    <property type="match status" value="1"/>
</dbReference>
<dbReference type="Pfam" id="PF00109">
    <property type="entry name" value="ketoacyl-synt"/>
    <property type="match status" value="1"/>
</dbReference>
<gene>
    <name evidence="18" type="ORF">caldi_17000</name>
</gene>
<evidence type="ECO:0000256" key="16">
    <source>
        <dbReference type="RuleBase" id="RU003694"/>
    </source>
</evidence>
<dbReference type="InterPro" id="IPR000794">
    <property type="entry name" value="Beta-ketoacyl_synthase"/>
</dbReference>
<evidence type="ECO:0000256" key="7">
    <source>
        <dbReference type="ARBA" id="ARBA00022832"/>
    </source>
</evidence>
<dbReference type="GO" id="GO:0004315">
    <property type="term" value="F:3-oxoacyl-[acyl-carrier-protein] synthase activity"/>
    <property type="evidence" value="ECO:0007669"/>
    <property type="project" value="UniProtKB-UniRule"/>
</dbReference>
<evidence type="ECO:0000256" key="11">
    <source>
        <dbReference type="ARBA" id="ARBA00024006"/>
    </source>
</evidence>
<dbReference type="FunFam" id="3.40.47.10:FF:000015">
    <property type="entry name" value="3-oxoacyl-[acyl-carrier-protein] synthase, mitochondrial"/>
    <property type="match status" value="1"/>
</dbReference>
<dbReference type="SMART" id="SM00825">
    <property type="entry name" value="PKS_KS"/>
    <property type="match status" value="1"/>
</dbReference>
<evidence type="ECO:0000256" key="1">
    <source>
        <dbReference type="ARBA" id="ARBA00005194"/>
    </source>
</evidence>
<keyword evidence="6 14" id="KW-0808">Transferase</keyword>
<dbReference type="PANTHER" id="PTHR11712:SF336">
    <property type="entry name" value="3-OXOACYL-[ACYL-CARRIER-PROTEIN] SYNTHASE, MITOCHONDRIAL"/>
    <property type="match status" value="1"/>
</dbReference>
<comment type="catalytic activity">
    <reaction evidence="13 14">
        <text>a fatty acyl-[ACP] + malonyl-[ACP] + H(+) = a 3-oxoacyl-[ACP] + holo-[ACP] + CO2</text>
        <dbReference type="Rhea" id="RHEA:22836"/>
        <dbReference type="Rhea" id="RHEA-COMP:9623"/>
        <dbReference type="Rhea" id="RHEA-COMP:9685"/>
        <dbReference type="Rhea" id="RHEA-COMP:9916"/>
        <dbReference type="Rhea" id="RHEA-COMP:14125"/>
        <dbReference type="ChEBI" id="CHEBI:15378"/>
        <dbReference type="ChEBI" id="CHEBI:16526"/>
        <dbReference type="ChEBI" id="CHEBI:64479"/>
        <dbReference type="ChEBI" id="CHEBI:78449"/>
        <dbReference type="ChEBI" id="CHEBI:78776"/>
        <dbReference type="ChEBI" id="CHEBI:138651"/>
    </reaction>
</comment>
<keyword evidence="19" id="KW-1185">Reference proteome</keyword>
<evidence type="ECO:0000256" key="6">
    <source>
        <dbReference type="ARBA" id="ARBA00022679"/>
    </source>
</evidence>
<sequence length="420" mass="44547">MRNRVVITGMGAVTPLGTGVEAFREGLFSGRSGVGPITRFDASGLETRIGAEVRDFNPLDFIDRKEARRMDRFVQFAIAAAQMALADAGLDLDHVDRDRAGVYMGSGIGGMETLSEQFAVLFEKGPGRVSPFLIPMMIANMAAGQLAIQFGLRGPNMTTVTACSSSNHAIGEAFHALREGKADVMLAGGSEAAFVPIALAGFSSMKALSTRNDEPERASRPFDRLRDGFVMGEGAGILVLETLDHAQRRGARILAEVLGYGTSADAHHIVQPPDSGEGGARSMRLALEDAGLVPEQVDYINAHGTSTPQGDVAETRAIKSVFGEHARRLAVSSTKSMHGHLLGAAGAVELIACVLAIRDQVLPPTINQEEPDPECDLDYVPNRARPGRVDVALSNSFGFGGQNATVIVGRFREGAADPPR</sequence>
<keyword evidence="9 14" id="KW-0275">Fatty acid biosynthesis</keyword>
<dbReference type="PROSITE" id="PS52004">
    <property type="entry name" value="KS3_2"/>
    <property type="match status" value="1"/>
</dbReference>
<dbReference type="EC" id="2.3.1.179" evidence="3 14"/>
<dbReference type="PROSITE" id="PS00606">
    <property type="entry name" value="KS3_1"/>
    <property type="match status" value="1"/>
</dbReference>
<dbReference type="Gene3D" id="3.40.47.10">
    <property type="match status" value="1"/>
</dbReference>
<evidence type="ECO:0000256" key="13">
    <source>
        <dbReference type="ARBA" id="ARBA00047659"/>
    </source>
</evidence>
<evidence type="ECO:0000256" key="2">
    <source>
        <dbReference type="ARBA" id="ARBA00008467"/>
    </source>
</evidence>
<dbReference type="InterPro" id="IPR017568">
    <property type="entry name" value="3-oxoacyl-ACP_synth-2"/>
</dbReference>
<keyword evidence="5 14" id="KW-0444">Lipid biosynthesis</keyword>
<comment type="function">
    <text evidence="11 14">Involved in the type II fatty acid elongation cycle. Catalyzes the elongation of a wide range of acyl-ACP by the addition of two carbons from malonyl-ACP to an acyl acceptor. Can efficiently catalyze the conversion of palmitoleoyl-ACP (cis-hexadec-9-enoyl-ACP) to cis-vaccenoyl-ACP (cis-octadec-11-enoyl-ACP), an essential step in the thermal regulation of fatty acid composition.</text>
</comment>
<feature type="active site" description="For beta-ketoacyl synthase activity" evidence="15">
    <location>
        <position position="163"/>
    </location>
</feature>
<proteinExistence type="inferred from homology"/>
<protein>
    <recommendedName>
        <fullName evidence="4 14">3-oxoacyl-[acyl-carrier-protein] synthase 2</fullName>
        <ecNumber evidence="3 14">2.3.1.179</ecNumber>
    </recommendedName>
</protein>
<reference evidence="18" key="1">
    <citation type="submission" date="2022-03" db="EMBL/GenBank/DDBJ databases">
        <title>Complete genome sequence of Caldinitratiruptor microaerophilus.</title>
        <authorList>
            <person name="Mukaiyama R."/>
            <person name="Nishiyama T."/>
            <person name="Ueda K."/>
        </authorList>
    </citation>
    <scope>NUCLEOTIDE SEQUENCE</scope>
    <source>
        <strain evidence="18">JCM 16183</strain>
    </source>
</reference>
<dbReference type="InterPro" id="IPR016039">
    <property type="entry name" value="Thiolase-like"/>
</dbReference>
<evidence type="ECO:0000256" key="4">
    <source>
        <dbReference type="ARBA" id="ARBA00014657"/>
    </source>
</evidence>
<keyword evidence="8" id="KW-0443">Lipid metabolism</keyword>
<dbReference type="CDD" id="cd00834">
    <property type="entry name" value="KAS_I_II"/>
    <property type="match status" value="1"/>
</dbReference>
<dbReference type="GO" id="GO:0005829">
    <property type="term" value="C:cytosol"/>
    <property type="evidence" value="ECO:0007669"/>
    <property type="project" value="TreeGrafter"/>
</dbReference>
<dbReference type="Pfam" id="PF02801">
    <property type="entry name" value="Ketoacyl-synt_C"/>
    <property type="match status" value="1"/>
</dbReference>
<dbReference type="AlphaFoldDB" id="A0AA35CNL8"/>
<evidence type="ECO:0000256" key="5">
    <source>
        <dbReference type="ARBA" id="ARBA00022516"/>
    </source>
</evidence>
<dbReference type="InterPro" id="IPR020841">
    <property type="entry name" value="PKS_Beta-ketoAc_synthase_dom"/>
</dbReference>
<evidence type="ECO:0000313" key="19">
    <source>
        <dbReference type="Proteomes" id="UP001163687"/>
    </source>
</evidence>
<dbReference type="NCBIfam" id="NF004970">
    <property type="entry name" value="PRK06333.1"/>
    <property type="match status" value="1"/>
</dbReference>
<dbReference type="NCBIfam" id="TIGR03150">
    <property type="entry name" value="fabF"/>
    <property type="match status" value="1"/>
</dbReference>
<evidence type="ECO:0000256" key="15">
    <source>
        <dbReference type="PIRSR" id="PIRSR000447-1"/>
    </source>
</evidence>
<evidence type="ECO:0000259" key="17">
    <source>
        <dbReference type="PROSITE" id="PS52004"/>
    </source>
</evidence>
<dbReference type="InterPro" id="IPR014030">
    <property type="entry name" value="Ketoacyl_synth_N"/>
</dbReference>
<evidence type="ECO:0000256" key="12">
    <source>
        <dbReference type="ARBA" id="ARBA00047318"/>
    </source>
</evidence>
<dbReference type="PIRSF" id="PIRSF000447">
    <property type="entry name" value="KAS_II"/>
    <property type="match status" value="1"/>
</dbReference>
<comment type="catalytic activity">
    <reaction evidence="12 14">
        <text>(9Z)-hexadecenoyl-[ACP] + malonyl-[ACP] + H(+) = 3-oxo-(11Z)-octadecenoyl-[ACP] + holo-[ACP] + CO2</text>
        <dbReference type="Rhea" id="RHEA:55040"/>
        <dbReference type="Rhea" id="RHEA-COMP:9623"/>
        <dbReference type="Rhea" id="RHEA-COMP:9685"/>
        <dbReference type="Rhea" id="RHEA-COMP:10800"/>
        <dbReference type="Rhea" id="RHEA-COMP:14074"/>
        <dbReference type="ChEBI" id="CHEBI:15378"/>
        <dbReference type="ChEBI" id="CHEBI:16526"/>
        <dbReference type="ChEBI" id="CHEBI:64479"/>
        <dbReference type="ChEBI" id="CHEBI:78449"/>
        <dbReference type="ChEBI" id="CHEBI:83989"/>
        <dbReference type="ChEBI" id="CHEBI:138538"/>
        <dbReference type="EC" id="2.3.1.179"/>
    </reaction>
</comment>
<dbReference type="SUPFAM" id="SSF53901">
    <property type="entry name" value="Thiolase-like"/>
    <property type="match status" value="2"/>
</dbReference>
<accession>A0AA35CNL8</accession>
<evidence type="ECO:0000256" key="9">
    <source>
        <dbReference type="ARBA" id="ARBA00023160"/>
    </source>
</evidence>
<dbReference type="Proteomes" id="UP001163687">
    <property type="component" value="Chromosome"/>
</dbReference>
<dbReference type="InterPro" id="IPR018201">
    <property type="entry name" value="Ketoacyl_synth_AS"/>
</dbReference>
<dbReference type="EMBL" id="AP025628">
    <property type="protein sequence ID" value="BDG60610.1"/>
    <property type="molecule type" value="Genomic_DNA"/>
</dbReference>
<organism evidence="18 19">
    <name type="scientific">Caldinitratiruptor microaerophilus</name>
    <dbReference type="NCBI Taxonomy" id="671077"/>
    <lineage>
        <taxon>Bacteria</taxon>
        <taxon>Bacillati</taxon>
        <taxon>Bacillota</taxon>
        <taxon>Clostridia</taxon>
        <taxon>Eubacteriales</taxon>
        <taxon>Symbiobacteriaceae</taxon>
        <taxon>Caldinitratiruptor</taxon>
    </lineage>
</organism>
<evidence type="ECO:0000256" key="14">
    <source>
        <dbReference type="PIRNR" id="PIRNR000447"/>
    </source>
</evidence>
<keyword evidence="7" id="KW-0276">Fatty acid metabolism</keyword>
<keyword evidence="10 14" id="KW-0012">Acyltransferase</keyword>
<comment type="pathway">
    <text evidence="1 14">Lipid metabolism; fatty acid biosynthesis.</text>
</comment>
<dbReference type="RefSeq" id="WP_264844621.1">
    <property type="nucleotide sequence ID" value="NZ_AP025628.1"/>
</dbReference>
<dbReference type="GO" id="GO:0006633">
    <property type="term" value="P:fatty acid biosynthetic process"/>
    <property type="evidence" value="ECO:0007669"/>
    <property type="project" value="UniProtKB-UniRule"/>
</dbReference>
<evidence type="ECO:0000256" key="3">
    <source>
        <dbReference type="ARBA" id="ARBA00012356"/>
    </source>
</evidence>
<dbReference type="NCBIfam" id="NF005589">
    <property type="entry name" value="PRK07314.1"/>
    <property type="match status" value="1"/>
</dbReference>
<evidence type="ECO:0000256" key="8">
    <source>
        <dbReference type="ARBA" id="ARBA00023098"/>
    </source>
</evidence>
<dbReference type="FunFam" id="3.40.47.10:FF:000018">
    <property type="entry name" value="3-oxoacyl-[acyl-carrier-protein] synthase 2"/>
    <property type="match status" value="1"/>
</dbReference>
<dbReference type="KEGG" id="cmic:caldi_17000"/>
<feature type="domain" description="Ketosynthase family 3 (KS3)" evidence="17">
    <location>
        <begin position="2"/>
        <end position="410"/>
    </location>
</feature>
<name>A0AA35CNL8_9FIRM</name>
<evidence type="ECO:0000256" key="10">
    <source>
        <dbReference type="ARBA" id="ARBA00023315"/>
    </source>
</evidence>
<dbReference type="InterPro" id="IPR014031">
    <property type="entry name" value="Ketoacyl_synth_C"/>
</dbReference>